<evidence type="ECO:0000313" key="7">
    <source>
        <dbReference type="Proteomes" id="UP000019426"/>
    </source>
</evidence>
<dbReference type="RefSeq" id="WP_044036094.1">
    <property type="nucleotide sequence ID" value="NZ_HG917868.1"/>
</dbReference>
<evidence type="ECO:0000256" key="5">
    <source>
        <dbReference type="ARBA" id="ARBA00023277"/>
    </source>
</evidence>
<keyword evidence="3" id="KW-0378">Hydrolase</keyword>
<keyword evidence="7" id="KW-1185">Reference proteome</keyword>
<dbReference type="STRING" id="1216932.CM240_0456"/>
<dbReference type="EMBL" id="HG917868">
    <property type="protein sequence ID" value="CDM67621.1"/>
    <property type="molecule type" value="Genomic_DNA"/>
</dbReference>
<proteinExistence type="predicted"/>
<dbReference type="Pfam" id="PF04794">
    <property type="entry name" value="YdjC"/>
    <property type="match status" value="1"/>
</dbReference>
<dbReference type="HOGENOM" id="CLU_064244_4_0_9"/>
<dbReference type="Proteomes" id="UP000019426">
    <property type="component" value="Chromosome M2/40_rep1"/>
</dbReference>
<dbReference type="PANTHER" id="PTHR31609">
    <property type="entry name" value="YDJC DEACETYLASE FAMILY MEMBER"/>
    <property type="match status" value="1"/>
</dbReference>
<evidence type="ECO:0008006" key="8">
    <source>
        <dbReference type="Google" id="ProtNLM"/>
    </source>
</evidence>
<reference evidence="6 7" key="1">
    <citation type="submission" date="2013-11" db="EMBL/GenBank/DDBJ databases">
        <title>Complete genome sequence of Clostridum sp. M2/40.</title>
        <authorList>
            <person name="Wibberg D."/>
            <person name="Puehler A."/>
            <person name="Schlueter A."/>
        </authorList>
    </citation>
    <scope>NUCLEOTIDE SEQUENCE [LARGE SCALE GENOMIC DNA]</scope>
    <source>
        <strain evidence="7">M2/40</strain>
    </source>
</reference>
<gene>
    <name evidence="6" type="ORF">CM240_0456</name>
</gene>
<dbReference type="KEGG" id="clt:CM240_0456"/>
<dbReference type="PANTHER" id="PTHR31609:SF1">
    <property type="entry name" value="CARBOHYDRATE DEACETYLASE"/>
    <property type="match status" value="1"/>
</dbReference>
<evidence type="ECO:0000256" key="2">
    <source>
        <dbReference type="ARBA" id="ARBA00022723"/>
    </source>
</evidence>
<dbReference type="eggNOG" id="COG3394">
    <property type="taxonomic scope" value="Bacteria"/>
</dbReference>
<protein>
    <recommendedName>
        <fullName evidence="8">YdjC family protein</fullName>
    </recommendedName>
</protein>
<evidence type="ECO:0000256" key="1">
    <source>
        <dbReference type="ARBA" id="ARBA00001946"/>
    </source>
</evidence>
<dbReference type="GO" id="GO:0005975">
    <property type="term" value="P:carbohydrate metabolic process"/>
    <property type="evidence" value="ECO:0007669"/>
    <property type="project" value="InterPro"/>
</dbReference>
<sequence>MRLIINGDDFGLTEGVTNGIIKGIKEGIITDTSALANSDYFFDAAILAKEEGILSMGVHLTITFLKPVLKGLKNIVDKDGYFYRKPVLIPVPYDYIEIENELRSQIEKFLSTGLKLNHLDTHHIFSIMDEKIFKIVVKLAKEYNVPIRRDFSLCDNEEHLFDIARENNINTTDILLFQSGKVVTKEYIIKNIEKYKNEGDITIELLAHPGFVDEKLKGVSSLTYNRERELEVYLDSEIKEYINKNNVNLISYSNL</sequence>
<evidence type="ECO:0000256" key="4">
    <source>
        <dbReference type="ARBA" id="ARBA00022842"/>
    </source>
</evidence>
<dbReference type="GO" id="GO:0016787">
    <property type="term" value="F:hydrolase activity"/>
    <property type="evidence" value="ECO:0007669"/>
    <property type="project" value="UniProtKB-KW"/>
</dbReference>
<evidence type="ECO:0000313" key="6">
    <source>
        <dbReference type="EMBL" id="CDM67621.1"/>
    </source>
</evidence>
<dbReference type="SUPFAM" id="SSF88713">
    <property type="entry name" value="Glycoside hydrolase/deacetylase"/>
    <property type="match status" value="1"/>
</dbReference>
<keyword evidence="2" id="KW-0479">Metal-binding</keyword>
<keyword evidence="4" id="KW-0460">Magnesium</keyword>
<dbReference type="InterPro" id="IPR006879">
    <property type="entry name" value="YdjC-like"/>
</dbReference>
<dbReference type="GO" id="GO:0019213">
    <property type="term" value="F:deacetylase activity"/>
    <property type="evidence" value="ECO:0007669"/>
    <property type="project" value="TreeGrafter"/>
</dbReference>
<comment type="cofactor">
    <cofactor evidence="1">
        <name>Mg(2+)</name>
        <dbReference type="ChEBI" id="CHEBI:18420"/>
    </cofactor>
</comment>
<organism evidence="6 7">
    <name type="scientific">Clostridium bornimense</name>
    <dbReference type="NCBI Taxonomy" id="1216932"/>
    <lineage>
        <taxon>Bacteria</taxon>
        <taxon>Bacillati</taxon>
        <taxon>Bacillota</taxon>
        <taxon>Clostridia</taxon>
        <taxon>Eubacteriales</taxon>
        <taxon>Clostridiaceae</taxon>
        <taxon>Clostridium</taxon>
    </lineage>
</organism>
<dbReference type="Gene3D" id="3.20.20.370">
    <property type="entry name" value="Glycoside hydrolase/deacetylase"/>
    <property type="match status" value="1"/>
</dbReference>
<keyword evidence="5" id="KW-0119">Carbohydrate metabolism</keyword>
<accession>W6RSP2</accession>
<dbReference type="OrthoDB" id="9774177at2"/>
<dbReference type="InterPro" id="IPR011330">
    <property type="entry name" value="Glyco_hydro/deAcase_b/a-brl"/>
</dbReference>
<name>W6RSP2_9CLOT</name>
<dbReference type="GO" id="GO:0046872">
    <property type="term" value="F:metal ion binding"/>
    <property type="evidence" value="ECO:0007669"/>
    <property type="project" value="UniProtKB-KW"/>
</dbReference>
<evidence type="ECO:0000256" key="3">
    <source>
        <dbReference type="ARBA" id="ARBA00022801"/>
    </source>
</evidence>
<dbReference type="AlphaFoldDB" id="W6RSP2"/>
<dbReference type="PATRIC" id="fig|1216932.3.peg.439"/>